<dbReference type="InterPro" id="IPR031309">
    <property type="entry name" value="Ribosomal_uL5_C"/>
</dbReference>
<comment type="function">
    <text evidence="5">This is 1 of the proteins that bind and probably mediate the attachment of the 5S RNA into the large ribosomal subunit, where it forms part of the central protuberance. In the 70S ribosome it contacts protein S13 of the 30S subunit (bridge B1b), connecting the 2 subunits; this bridge is implicated in subunit movement. Contacts the P site tRNA; the 5S rRNA and some of its associated proteins might help stabilize positioning of ribosome-bound tRNAs.</text>
</comment>
<evidence type="ECO:0000256" key="3">
    <source>
        <dbReference type="ARBA" id="ARBA00023274"/>
    </source>
</evidence>
<proteinExistence type="inferred from homology"/>
<keyword evidence="5" id="KW-0820">tRNA-binding</keyword>
<organism evidence="9 10">
    <name type="scientific">Candidatus Roizmanbacteria bacterium RIFCSPHIGHO2_01_FULL_39_12c</name>
    <dbReference type="NCBI Taxonomy" id="1802031"/>
    <lineage>
        <taxon>Bacteria</taxon>
        <taxon>Candidatus Roizmaniibacteriota</taxon>
    </lineage>
</organism>
<comment type="subunit">
    <text evidence="5">Part of the 50S ribosomal subunit; part of the 5S rRNA/L5/L18/L25 subcomplex. Contacts the 5S rRNA and the P site tRNA. Forms a bridge to the 30S subunit in the 70S ribosome.</text>
</comment>
<dbReference type="InterPro" id="IPR020929">
    <property type="entry name" value="Ribosomal_uL5_CS"/>
</dbReference>
<evidence type="ECO:0000256" key="5">
    <source>
        <dbReference type="HAMAP-Rule" id="MF_01333"/>
    </source>
</evidence>
<feature type="domain" description="Large ribosomal subunit protein uL5 C-terminal" evidence="8">
    <location>
        <begin position="83"/>
        <end position="176"/>
    </location>
</feature>
<dbReference type="EMBL" id="MFZG01000010">
    <property type="protein sequence ID" value="OGK17192.1"/>
    <property type="molecule type" value="Genomic_DNA"/>
</dbReference>
<keyword evidence="3 5" id="KW-0687">Ribonucleoprotein</keyword>
<gene>
    <name evidence="5" type="primary">rplE</name>
    <name evidence="9" type="ORF">A2774_02210</name>
</gene>
<dbReference type="HAMAP" id="MF_01333_B">
    <property type="entry name" value="Ribosomal_uL5_B"/>
    <property type="match status" value="1"/>
</dbReference>
<dbReference type="PANTHER" id="PTHR11994">
    <property type="entry name" value="60S RIBOSOMAL PROTEIN L11-RELATED"/>
    <property type="match status" value="1"/>
</dbReference>
<protein>
    <recommendedName>
        <fullName evidence="4 5">Large ribosomal subunit protein uL5</fullName>
    </recommendedName>
</protein>
<keyword evidence="5" id="KW-0699">rRNA-binding</keyword>
<dbReference type="SUPFAM" id="SSF55282">
    <property type="entry name" value="RL5-like"/>
    <property type="match status" value="1"/>
</dbReference>
<evidence type="ECO:0000256" key="6">
    <source>
        <dbReference type="RuleBase" id="RU003930"/>
    </source>
</evidence>
<feature type="domain" description="Large ribosomal subunit protein uL5 N-terminal" evidence="7">
    <location>
        <begin position="23"/>
        <end position="79"/>
    </location>
</feature>
<dbReference type="AlphaFoldDB" id="A0A1F7GFD1"/>
<dbReference type="InterPro" id="IPR031310">
    <property type="entry name" value="Ribosomal_uL5_N"/>
</dbReference>
<dbReference type="Pfam" id="PF00673">
    <property type="entry name" value="Ribosomal_L5_C"/>
    <property type="match status" value="1"/>
</dbReference>
<dbReference type="GO" id="GO:0003735">
    <property type="term" value="F:structural constituent of ribosome"/>
    <property type="evidence" value="ECO:0007669"/>
    <property type="project" value="InterPro"/>
</dbReference>
<dbReference type="GO" id="GO:0005840">
    <property type="term" value="C:ribosome"/>
    <property type="evidence" value="ECO:0007669"/>
    <property type="project" value="UniProtKB-KW"/>
</dbReference>
<comment type="caution">
    <text evidence="9">The sequence shown here is derived from an EMBL/GenBank/DDBJ whole genome shotgun (WGS) entry which is preliminary data.</text>
</comment>
<dbReference type="GO" id="GO:0000049">
    <property type="term" value="F:tRNA binding"/>
    <property type="evidence" value="ECO:0007669"/>
    <property type="project" value="UniProtKB-UniRule"/>
</dbReference>
<evidence type="ECO:0000256" key="2">
    <source>
        <dbReference type="ARBA" id="ARBA00022980"/>
    </source>
</evidence>
<evidence type="ECO:0000259" key="8">
    <source>
        <dbReference type="Pfam" id="PF00673"/>
    </source>
</evidence>
<dbReference type="GO" id="GO:1990904">
    <property type="term" value="C:ribonucleoprotein complex"/>
    <property type="evidence" value="ECO:0007669"/>
    <property type="project" value="UniProtKB-KW"/>
</dbReference>
<dbReference type="GO" id="GO:0019843">
    <property type="term" value="F:rRNA binding"/>
    <property type="evidence" value="ECO:0007669"/>
    <property type="project" value="UniProtKB-UniRule"/>
</dbReference>
<evidence type="ECO:0000256" key="1">
    <source>
        <dbReference type="ARBA" id="ARBA00008553"/>
    </source>
</evidence>
<accession>A0A1F7GFD1</accession>
<evidence type="ECO:0000313" key="9">
    <source>
        <dbReference type="EMBL" id="OGK17192.1"/>
    </source>
</evidence>
<evidence type="ECO:0000256" key="4">
    <source>
        <dbReference type="ARBA" id="ARBA00035245"/>
    </source>
</evidence>
<dbReference type="InterPro" id="IPR002132">
    <property type="entry name" value="Ribosomal_uL5"/>
</dbReference>
<dbReference type="GO" id="GO:0006412">
    <property type="term" value="P:translation"/>
    <property type="evidence" value="ECO:0007669"/>
    <property type="project" value="UniProtKB-UniRule"/>
</dbReference>
<evidence type="ECO:0000259" key="7">
    <source>
        <dbReference type="Pfam" id="PF00281"/>
    </source>
</evidence>
<dbReference type="PIRSF" id="PIRSF002161">
    <property type="entry name" value="Ribosomal_L5"/>
    <property type="match status" value="1"/>
</dbReference>
<keyword evidence="2 5" id="KW-0689">Ribosomal protein</keyword>
<dbReference type="NCBIfam" id="NF000585">
    <property type="entry name" value="PRK00010.1"/>
    <property type="match status" value="1"/>
</dbReference>
<dbReference type="Proteomes" id="UP000177208">
    <property type="component" value="Unassembled WGS sequence"/>
</dbReference>
<sequence>MSFKDYYNSAVKKKLKEELKLKNIMEVPKLKKIVVNVGAGEAVTNKSVLDKIQEQLKLITGQKPVVTKARKSISAFKIRKGFPIGVKVTLRNKMMFNFLEKLIKVVIPRLRDFRGIQASSIDNQGNLNLGFSEQTIFPEIEFDKIDKIRGLEVTIVSSAGNSEKGKKLFEVLGIPFSK</sequence>
<keyword evidence="5" id="KW-0694">RNA-binding</keyword>
<dbReference type="InterPro" id="IPR022803">
    <property type="entry name" value="Ribosomal_uL5_dom_sf"/>
</dbReference>
<dbReference type="FunFam" id="3.30.1440.10:FF:000001">
    <property type="entry name" value="50S ribosomal protein L5"/>
    <property type="match status" value="1"/>
</dbReference>
<dbReference type="PROSITE" id="PS00358">
    <property type="entry name" value="RIBOSOMAL_L5"/>
    <property type="match status" value="1"/>
</dbReference>
<reference evidence="9 10" key="1">
    <citation type="journal article" date="2016" name="Nat. Commun.">
        <title>Thousands of microbial genomes shed light on interconnected biogeochemical processes in an aquifer system.</title>
        <authorList>
            <person name="Anantharaman K."/>
            <person name="Brown C.T."/>
            <person name="Hug L.A."/>
            <person name="Sharon I."/>
            <person name="Castelle C.J."/>
            <person name="Probst A.J."/>
            <person name="Thomas B.C."/>
            <person name="Singh A."/>
            <person name="Wilkins M.J."/>
            <person name="Karaoz U."/>
            <person name="Brodie E.L."/>
            <person name="Williams K.H."/>
            <person name="Hubbard S.S."/>
            <person name="Banfield J.F."/>
        </authorList>
    </citation>
    <scope>NUCLEOTIDE SEQUENCE [LARGE SCALE GENOMIC DNA]</scope>
</reference>
<dbReference type="Pfam" id="PF00281">
    <property type="entry name" value="Ribosomal_L5"/>
    <property type="match status" value="1"/>
</dbReference>
<dbReference type="Gene3D" id="3.30.1440.10">
    <property type="match status" value="1"/>
</dbReference>
<comment type="similarity">
    <text evidence="1 5 6">Belongs to the universal ribosomal protein uL5 family.</text>
</comment>
<name>A0A1F7GFD1_9BACT</name>
<evidence type="ECO:0000313" key="10">
    <source>
        <dbReference type="Proteomes" id="UP000177208"/>
    </source>
</evidence>
<dbReference type="InterPro" id="IPR020930">
    <property type="entry name" value="Ribosomal_uL5_bac-type"/>
</dbReference>